<dbReference type="CDD" id="cd12797">
    <property type="entry name" value="M23_peptidase"/>
    <property type="match status" value="1"/>
</dbReference>
<dbReference type="InterPro" id="IPR016047">
    <property type="entry name" value="M23ase_b-sheet_dom"/>
</dbReference>
<dbReference type="RefSeq" id="WP_184171875.1">
    <property type="nucleotide sequence ID" value="NZ_BAABAG010000007.1"/>
</dbReference>
<dbReference type="PANTHER" id="PTHR21666:SF270">
    <property type="entry name" value="MUREIN HYDROLASE ACTIVATOR ENVC"/>
    <property type="match status" value="1"/>
</dbReference>
<dbReference type="InterPro" id="IPR011055">
    <property type="entry name" value="Dup_hybrid_motif"/>
</dbReference>
<comment type="caution">
    <text evidence="3">The sequence shown here is derived from an EMBL/GenBank/DDBJ whole genome shotgun (WGS) entry which is preliminary data.</text>
</comment>
<feature type="domain" description="Transglycosylase SLT" evidence="1">
    <location>
        <begin position="66"/>
        <end position="168"/>
    </location>
</feature>
<sequence>MKRAGLALVVLFLLILGAALVMLPFVAAASFQASKTTQTGGGIAEICAAGEAGEAQIPEEYREDVAKAAQVSGFSQELIASQIFQESTWDPSATSPSGARGLAQFKDNTWPDFGEGGDPYNGRDSIAAQARFLKWLKDRYTDLANGDEEELVKMVLSGYRLGFTVVEDAGGVPDHPDATAYWTEILARTAIYTTECKPVVGGDDVVVAGDWTHPLPGSYFTSGFGYRGCVAGVGCDDFIANHNALDFANPAGSPGTVVAATAMTVTGINSDPASGMYVEGVQDEAPHYTLKYLHCAAGSIRVSEGEAVPAGKALCTEGNTGLDGMKPHLHFQINAPNGGAPIDPRPILEANGVAVCPPGRDVTDACAS</sequence>
<dbReference type="InterPro" id="IPR008258">
    <property type="entry name" value="Transglycosylase_SLT_dom_1"/>
</dbReference>
<name>A0A4Y8ZKT2_9MICC</name>
<evidence type="ECO:0000313" key="4">
    <source>
        <dbReference type="Proteomes" id="UP000567246"/>
    </source>
</evidence>
<dbReference type="Pfam" id="PF01551">
    <property type="entry name" value="Peptidase_M23"/>
    <property type="match status" value="1"/>
</dbReference>
<dbReference type="GO" id="GO:0004222">
    <property type="term" value="F:metalloendopeptidase activity"/>
    <property type="evidence" value="ECO:0007669"/>
    <property type="project" value="TreeGrafter"/>
</dbReference>
<dbReference type="AlphaFoldDB" id="A0A4Y8ZKT2"/>
<dbReference type="SUPFAM" id="SSF51261">
    <property type="entry name" value="Duplicated hybrid motif"/>
    <property type="match status" value="1"/>
</dbReference>
<dbReference type="EMBL" id="JACHMW010000001">
    <property type="protein sequence ID" value="MBB5848651.1"/>
    <property type="molecule type" value="Genomic_DNA"/>
</dbReference>
<keyword evidence="4" id="KW-1185">Reference proteome</keyword>
<dbReference type="Pfam" id="PF01464">
    <property type="entry name" value="SLT"/>
    <property type="match status" value="1"/>
</dbReference>
<accession>A0A4Y8ZKT2</accession>
<dbReference type="Gene3D" id="1.10.530.10">
    <property type="match status" value="1"/>
</dbReference>
<dbReference type="Proteomes" id="UP000567246">
    <property type="component" value="Unassembled WGS sequence"/>
</dbReference>
<dbReference type="InterPro" id="IPR023346">
    <property type="entry name" value="Lysozyme-like_dom_sf"/>
</dbReference>
<dbReference type="Gene3D" id="2.70.70.10">
    <property type="entry name" value="Glucose Permease (Domain IIA)"/>
    <property type="match status" value="1"/>
</dbReference>
<feature type="domain" description="M23ase beta-sheet core" evidence="2">
    <location>
        <begin position="241"/>
        <end position="344"/>
    </location>
</feature>
<evidence type="ECO:0000259" key="1">
    <source>
        <dbReference type="Pfam" id="PF01464"/>
    </source>
</evidence>
<gene>
    <name evidence="3" type="ORF">HDA33_001215</name>
</gene>
<dbReference type="InterPro" id="IPR050570">
    <property type="entry name" value="Cell_wall_metabolism_enzyme"/>
</dbReference>
<protein>
    <recommendedName>
        <fullName evidence="5">M23 family metallopeptidase</fullName>
    </recommendedName>
</protein>
<evidence type="ECO:0000313" key="3">
    <source>
        <dbReference type="EMBL" id="MBB5848651.1"/>
    </source>
</evidence>
<proteinExistence type="predicted"/>
<reference evidence="3 4" key="1">
    <citation type="submission" date="2020-08" db="EMBL/GenBank/DDBJ databases">
        <title>Sequencing the genomes of 1000 actinobacteria strains.</title>
        <authorList>
            <person name="Klenk H.-P."/>
        </authorList>
    </citation>
    <scope>NUCLEOTIDE SEQUENCE [LARGE SCALE GENOMIC DNA]</scope>
    <source>
        <strain evidence="3 4">DSM 17945</strain>
    </source>
</reference>
<evidence type="ECO:0008006" key="5">
    <source>
        <dbReference type="Google" id="ProtNLM"/>
    </source>
</evidence>
<evidence type="ECO:0000259" key="2">
    <source>
        <dbReference type="Pfam" id="PF01551"/>
    </source>
</evidence>
<dbReference type="SUPFAM" id="SSF53955">
    <property type="entry name" value="Lysozyme-like"/>
    <property type="match status" value="1"/>
</dbReference>
<organism evidence="3 4">
    <name type="scientific">Micrococcus endophyticus</name>
    <dbReference type="NCBI Taxonomy" id="455343"/>
    <lineage>
        <taxon>Bacteria</taxon>
        <taxon>Bacillati</taxon>
        <taxon>Actinomycetota</taxon>
        <taxon>Actinomycetes</taxon>
        <taxon>Micrococcales</taxon>
        <taxon>Micrococcaceae</taxon>
        <taxon>Micrococcus</taxon>
    </lineage>
</organism>
<dbReference type="PANTHER" id="PTHR21666">
    <property type="entry name" value="PEPTIDASE-RELATED"/>
    <property type="match status" value="1"/>
</dbReference>